<comment type="catalytic activity">
    <reaction evidence="8">
        <text>L-lysyl-[protein] + acetyl-CoA = N(6)-acetyl-L-lysyl-[protein] + CoA + H(+)</text>
        <dbReference type="Rhea" id="RHEA:45948"/>
        <dbReference type="Rhea" id="RHEA-COMP:9752"/>
        <dbReference type="Rhea" id="RHEA-COMP:10731"/>
        <dbReference type="ChEBI" id="CHEBI:15378"/>
        <dbReference type="ChEBI" id="CHEBI:29969"/>
        <dbReference type="ChEBI" id="CHEBI:57287"/>
        <dbReference type="ChEBI" id="CHEBI:57288"/>
        <dbReference type="ChEBI" id="CHEBI:61930"/>
        <dbReference type="EC" id="2.3.1.48"/>
    </reaction>
</comment>
<dbReference type="GO" id="GO:0031490">
    <property type="term" value="F:chromatin DNA binding"/>
    <property type="evidence" value="ECO:0007669"/>
    <property type="project" value="TreeGrafter"/>
</dbReference>
<keyword evidence="4" id="KW-0156">Chromatin regulator</keyword>
<evidence type="ECO:0000256" key="1">
    <source>
        <dbReference type="ARBA" id="ARBA00004123"/>
    </source>
</evidence>
<keyword evidence="7" id="KW-0539">Nucleus</keyword>
<evidence type="ECO:0000256" key="9">
    <source>
        <dbReference type="SAM" id="MobiDB-lite"/>
    </source>
</evidence>
<dbReference type="GO" id="GO:0005634">
    <property type="term" value="C:nucleus"/>
    <property type="evidence" value="ECO:0007669"/>
    <property type="project" value="UniProtKB-SubCell"/>
</dbReference>
<dbReference type="PANTHER" id="PTHR13808">
    <property type="entry name" value="CBP/P300-RELATED"/>
    <property type="match status" value="1"/>
</dbReference>
<name>G0MWI9_CAEBE</name>
<proteinExistence type="predicted"/>
<dbReference type="InterPro" id="IPR013178">
    <property type="entry name" value="Histone_AcTrfase_Rtt109/CBP"/>
</dbReference>
<comment type="subcellular location">
    <subcellularLocation>
        <location evidence="1">Nucleus</location>
    </subcellularLocation>
</comment>
<accession>G0MWI9</accession>
<dbReference type="PROSITE" id="PS51727">
    <property type="entry name" value="CBP_P300_HAT"/>
    <property type="match status" value="1"/>
</dbReference>
<dbReference type="GO" id="GO:0045944">
    <property type="term" value="P:positive regulation of transcription by RNA polymerase II"/>
    <property type="evidence" value="ECO:0007669"/>
    <property type="project" value="TreeGrafter"/>
</dbReference>
<dbReference type="Proteomes" id="UP000008068">
    <property type="component" value="Unassembled WGS sequence"/>
</dbReference>
<evidence type="ECO:0000256" key="2">
    <source>
        <dbReference type="ARBA" id="ARBA00013184"/>
    </source>
</evidence>
<feature type="region of interest" description="Disordered" evidence="9">
    <location>
        <begin position="1"/>
        <end position="23"/>
    </location>
</feature>
<dbReference type="Pfam" id="PF08214">
    <property type="entry name" value="HAT_KAT11"/>
    <property type="match status" value="1"/>
</dbReference>
<dbReference type="GO" id="GO:0004402">
    <property type="term" value="F:histone acetyltransferase activity"/>
    <property type="evidence" value="ECO:0007669"/>
    <property type="project" value="InterPro"/>
</dbReference>
<keyword evidence="12" id="KW-1185">Reference proteome</keyword>
<dbReference type="OrthoDB" id="899at2759"/>
<keyword evidence="6" id="KW-0804">Transcription</keyword>
<evidence type="ECO:0000256" key="6">
    <source>
        <dbReference type="ARBA" id="ARBA00023163"/>
    </source>
</evidence>
<keyword evidence="3" id="KW-0808">Transferase</keyword>
<dbReference type="GO" id="GO:0003713">
    <property type="term" value="F:transcription coactivator activity"/>
    <property type="evidence" value="ECO:0007669"/>
    <property type="project" value="TreeGrafter"/>
</dbReference>
<dbReference type="eggNOG" id="KOG1778">
    <property type="taxonomic scope" value="Eukaryota"/>
</dbReference>
<evidence type="ECO:0000256" key="4">
    <source>
        <dbReference type="ARBA" id="ARBA00022853"/>
    </source>
</evidence>
<feature type="domain" description="CBP/p300-type HAT" evidence="10">
    <location>
        <begin position="245"/>
        <end position="604"/>
    </location>
</feature>
<dbReference type="EC" id="2.3.1.48" evidence="2"/>
<organism evidence="12">
    <name type="scientific">Caenorhabditis brenneri</name>
    <name type="common">Nematode worm</name>
    <dbReference type="NCBI Taxonomy" id="135651"/>
    <lineage>
        <taxon>Eukaryota</taxon>
        <taxon>Metazoa</taxon>
        <taxon>Ecdysozoa</taxon>
        <taxon>Nematoda</taxon>
        <taxon>Chromadorea</taxon>
        <taxon>Rhabditida</taxon>
        <taxon>Rhabditina</taxon>
        <taxon>Rhabditomorpha</taxon>
        <taxon>Rhabditoidea</taxon>
        <taxon>Rhabditidae</taxon>
        <taxon>Peloderinae</taxon>
        <taxon>Caenorhabditis</taxon>
    </lineage>
</organism>
<dbReference type="GO" id="GO:0000123">
    <property type="term" value="C:histone acetyltransferase complex"/>
    <property type="evidence" value="ECO:0007669"/>
    <property type="project" value="TreeGrafter"/>
</dbReference>
<dbReference type="GO" id="GO:0005667">
    <property type="term" value="C:transcription regulator complex"/>
    <property type="evidence" value="ECO:0007669"/>
    <property type="project" value="TreeGrafter"/>
</dbReference>
<dbReference type="PANTHER" id="PTHR13808:SF1">
    <property type="entry name" value="HISTONE ACETYLTRANSFERASE"/>
    <property type="match status" value="1"/>
</dbReference>
<dbReference type="HOGENOM" id="CLU_447771_0_0_1"/>
<keyword evidence="5" id="KW-0805">Transcription regulation</keyword>
<dbReference type="InterPro" id="IPR031162">
    <property type="entry name" value="CBP_P300_HAT"/>
</dbReference>
<dbReference type="SMART" id="SM01250">
    <property type="entry name" value="KAT11"/>
    <property type="match status" value="1"/>
</dbReference>
<evidence type="ECO:0000256" key="8">
    <source>
        <dbReference type="ARBA" id="ARBA00048017"/>
    </source>
</evidence>
<sequence length="610" mass="70791">MVRATRSSTIGGTGSGGSPINGQAGVGHASNLFSEVENVVKLHSRKKWRKEGRELLGKIQTLRKTLADTSTTKLVNKCTEVIEIVKKRWAEVLRENPQERSSGARQVRTRSAASFIRNVEAAIWHKFDEEAKRRGLCCGRKQETFTEKRCSHEGTNNVNCLIRDGVYHEKEDSLLVYCPTHFRQNVGPRNTQGWREVFVRDEKQPKLETCSKCAVQYHPTCTHFKPQSREPLPKMCSKCAGWENHVDLNLLDDTSLSKYMTRYVRHASGKIPITIKELYVGRKKTGDWTEEEKEKNRDLYEDIKGISYRYRIIGAFQHVAEKLILMALFSVQEYGVSNPSKPKNGQVCLEYFDTNHQYQQKKAGNDQERTNVYSYILLAYFQYAASLGYSEVHIWACPPFEGQNYMFLGRSEIQLPTTVEQLHAWYMNMSKKSKLLVEMDTHKEDDLKNVIGDKSDIRSIRQRLYYEGGRFMNELAQKSIGADEQKFKKKVGDILQRQSYELCFFKIKRPAKPQMKKESKIPSTLFSCRQSFALWQKREQYDWTTPQKANYFTKKLIWDIFTNMKEMAEKEIQRKGDKAHGSAHLRVSLYQSFMLLYSLIRLPPAHIFPL</sequence>
<evidence type="ECO:0000256" key="3">
    <source>
        <dbReference type="ARBA" id="ARBA00022679"/>
    </source>
</evidence>
<protein>
    <recommendedName>
        <fullName evidence="2">histone acetyltransferase</fullName>
        <ecNumber evidence="2">2.3.1.48</ecNumber>
    </recommendedName>
</protein>
<dbReference type="AlphaFoldDB" id="G0MWI9"/>
<evidence type="ECO:0000313" key="11">
    <source>
        <dbReference type="EMBL" id="EGT45927.1"/>
    </source>
</evidence>
<gene>
    <name evidence="11" type="ORF">CAEBREN_11153</name>
</gene>
<dbReference type="STRING" id="135651.G0MWI9"/>
<evidence type="ECO:0000313" key="12">
    <source>
        <dbReference type="Proteomes" id="UP000008068"/>
    </source>
</evidence>
<dbReference type="EMBL" id="GL379816">
    <property type="protein sequence ID" value="EGT45927.1"/>
    <property type="molecule type" value="Genomic_DNA"/>
</dbReference>
<reference evidence="12" key="1">
    <citation type="submission" date="2011-07" db="EMBL/GenBank/DDBJ databases">
        <authorList>
            <consortium name="Caenorhabditis brenneri Sequencing and Analysis Consortium"/>
            <person name="Wilson R.K."/>
        </authorList>
    </citation>
    <scope>NUCLEOTIDE SEQUENCE [LARGE SCALE GENOMIC DNA]</scope>
    <source>
        <strain evidence="12">PB2801</strain>
    </source>
</reference>
<evidence type="ECO:0000256" key="7">
    <source>
        <dbReference type="ARBA" id="ARBA00023242"/>
    </source>
</evidence>
<evidence type="ECO:0000256" key="5">
    <source>
        <dbReference type="ARBA" id="ARBA00023015"/>
    </source>
</evidence>
<evidence type="ECO:0000259" key="10">
    <source>
        <dbReference type="PROSITE" id="PS51727"/>
    </source>
</evidence>
<dbReference type="InParanoid" id="G0MWI9"/>